<dbReference type="PDB" id="7VZR">
    <property type="method" value="EM"/>
    <property type="resolution" value="2.22 A"/>
    <property type="chains" value="G/g=1-45"/>
</dbReference>
<reference evidence="2 3" key="1">
    <citation type="journal article" date="2012" name="Environ. Microbiol.">
        <title>Complete genome of Candidatus Chloracidobacterium thermophilum, a chlorophyll-based photoheterotroph belonging to the phylum Acidobacteria.</title>
        <authorList>
            <person name="Garcia Costas A.M."/>
            <person name="Liu Z."/>
            <person name="Tomsho L.P."/>
            <person name="Schuster S.C."/>
            <person name="Ward D.M."/>
            <person name="Bryant D.A."/>
        </authorList>
    </citation>
    <scope>NUCLEOTIDE SEQUENCE [LARGE SCALE GENOMIC DNA]</scope>
    <source>
        <strain evidence="2 3">B</strain>
    </source>
</reference>
<dbReference type="EMBL" id="CP002514">
    <property type="protein sequence ID" value="AEP12788.1"/>
    <property type="molecule type" value="Genomic_DNA"/>
</dbReference>
<accession>G2LJ20</accession>
<dbReference type="PDB" id="7VZG">
    <property type="method" value="EM"/>
    <property type="resolution" value="2.61 A"/>
    <property type="chains" value="G/g=8-45"/>
</dbReference>
<sequence>MEGVAMEDISKVAWAWFGVLLAICLIGAFGNYVPKLFVKMLMFLN</sequence>
<evidence type="ECO:0007829" key="4">
    <source>
        <dbReference type="PDB" id="7VZG"/>
    </source>
</evidence>
<reference evidence="4 5" key="2">
    <citation type="journal article" date="2022" name="Nat. Commun.">
        <title>Structure of the Acidobacteria homodimeric reaction center bound with cytochrome c.</title>
        <authorList>
            <person name="Dong S."/>
            <person name="Huang G."/>
            <person name="Wang C."/>
            <person name="Wang J."/>
            <person name="Sui S.F."/>
            <person name="Qin X."/>
        </authorList>
    </citation>
    <scope>STRUCTURE BY ELECTRON MICROSCOPY (2.22 ANGSTROMS)</scope>
</reference>
<evidence type="ECO:0000313" key="2">
    <source>
        <dbReference type="EMBL" id="AEP12788.1"/>
    </source>
</evidence>
<evidence type="ECO:0000313" key="3">
    <source>
        <dbReference type="Proteomes" id="UP000006791"/>
    </source>
</evidence>
<gene>
    <name evidence="2" type="ordered locus">Cabther_A2043</name>
</gene>
<dbReference type="STRING" id="981222.Cabther_A2043"/>
<organism evidence="2 3">
    <name type="scientific">Chloracidobacterium thermophilum (strain B)</name>
    <dbReference type="NCBI Taxonomy" id="981222"/>
    <lineage>
        <taxon>Bacteria</taxon>
        <taxon>Pseudomonadati</taxon>
        <taxon>Acidobacteriota</taxon>
        <taxon>Terriglobia</taxon>
        <taxon>Terriglobales</taxon>
        <taxon>Acidobacteriaceae</taxon>
        <taxon>Chloracidobacterium</taxon>
    </lineage>
</organism>
<feature type="transmembrane region" description="Helical" evidence="1">
    <location>
        <begin position="12"/>
        <end position="33"/>
    </location>
</feature>
<dbReference type="EMDB" id="EMD-32229"/>
<dbReference type="AlphaFoldDB" id="G2LJ20"/>
<dbReference type="SMR" id="G2LJ20"/>
<proteinExistence type="evidence at protein level"/>
<dbReference type="Proteomes" id="UP000006791">
    <property type="component" value="Chromosome 1"/>
</dbReference>
<name>G2LJ20_CHLTF</name>
<keyword evidence="1" id="KW-1133">Transmembrane helix</keyword>
<dbReference type="KEGG" id="ctm:Cabther_A2043"/>
<keyword evidence="1" id="KW-0472">Membrane</keyword>
<evidence type="ECO:0000256" key="1">
    <source>
        <dbReference type="SAM" id="Phobius"/>
    </source>
</evidence>
<protein>
    <submittedName>
        <fullName evidence="2">Uncharacterized protein</fullName>
    </submittedName>
</protein>
<dbReference type="HOGENOM" id="CLU_3197773_0_0_0"/>
<keyword evidence="3" id="KW-1185">Reference proteome</keyword>
<keyword evidence="4 5" id="KW-0002">3D-structure</keyword>
<evidence type="ECO:0007829" key="5">
    <source>
        <dbReference type="PDB" id="7VZR"/>
    </source>
</evidence>
<keyword evidence="1" id="KW-0812">Transmembrane</keyword>